<sequence length="85" mass="8798">MSSTTNQQTATPTRIATFLFALTVVFFLIAGMAIVVGQIVTLVGGDATAARQWASALGPYAFGGASVAGLLSFALSYRKQGTDHD</sequence>
<feature type="transmembrane region" description="Helical" evidence="1">
    <location>
        <begin position="15"/>
        <end position="40"/>
    </location>
</feature>
<feature type="transmembrane region" description="Helical" evidence="1">
    <location>
        <begin position="60"/>
        <end position="77"/>
    </location>
</feature>
<accession>A0A428Z0Y5</accession>
<proteinExistence type="predicted"/>
<keyword evidence="1" id="KW-0472">Membrane</keyword>
<evidence type="ECO:0000313" key="2">
    <source>
        <dbReference type="EMBL" id="RSM78159.1"/>
    </source>
</evidence>
<dbReference type="OrthoDB" id="5198545at2"/>
<reference evidence="2 3" key="1">
    <citation type="submission" date="2018-05" db="EMBL/GenBank/DDBJ databases">
        <title>Evolution of GPA BGCs.</title>
        <authorList>
            <person name="Waglechner N."/>
            <person name="Wright G.D."/>
        </authorList>
    </citation>
    <scope>NUCLEOTIDE SEQUENCE [LARGE SCALE GENOMIC DNA]</scope>
    <source>
        <strain evidence="2 3">A82846</strain>
    </source>
</reference>
<evidence type="ECO:0000256" key="1">
    <source>
        <dbReference type="SAM" id="Phobius"/>
    </source>
</evidence>
<dbReference type="AlphaFoldDB" id="A0A428Z0Y5"/>
<keyword evidence="1" id="KW-1133">Transmembrane helix</keyword>
<evidence type="ECO:0000313" key="3">
    <source>
        <dbReference type="Proteomes" id="UP000287547"/>
    </source>
</evidence>
<dbReference type="RefSeq" id="WP_051794996.1">
    <property type="nucleotide sequence ID" value="NZ_QHKI01000037.1"/>
</dbReference>
<name>A0A428Z0Y5_KIBAR</name>
<dbReference type="EMBL" id="QHKI01000037">
    <property type="protein sequence ID" value="RSM78159.1"/>
    <property type="molecule type" value="Genomic_DNA"/>
</dbReference>
<organism evidence="2 3">
    <name type="scientific">Kibdelosporangium aridum</name>
    <dbReference type="NCBI Taxonomy" id="2030"/>
    <lineage>
        <taxon>Bacteria</taxon>
        <taxon>Bacillati</taxon>
        <taxon>Actinomycetota</taxon>
        <taxon>Actinomycetes</taxon>
        <taxon>Pseudonocardiales</taxon>
        <taxon>Pseudonocardiaceae</taxon>
        <taxon>Kibdelosporangium</taxon>
    </lineage>
</organism>
<keyword evidence="1" id="KW-0812">Transmembrane</keyword>
<comment type="caution">
    <text evidence="2">The sequence shown here is derived from an EMBL/GenBank/DDBJ whole genome shotgun (WGS) entry which is preliminary data.</text>
</comment>
<protein>
    <submittedName>
        <fullName evidence="2">Uncharacterized protein</fullName>
    </submittedName>
</protein>
<dbReference type="Proteomes" id="UP000287547">
    <property type="component" value="Unassembled WGS sequence"/>
</dbReference>
<gene>
    <name evidence="2" type="ORF">DMH04_33910</name>
</gene>